<protein>
    <recommendedName>
        <fullName evidence="10">Hyaluronoglucosaminidase</fullName>
    </recommendedName>
</protein>
<feature type="signal peptide" evidence="5">
    <location>
        <begin position="1"/>
        <end position="49"/>
    </location>
</feature>
<dbReference type="SUPFAM" id="SSF55545">
    <property type="entry name" value="beta-N-acetylhexosaminidase-like domain"/>
    <property type="match status" value="1"/>
</dbReference>
<dbReference type="Pfam" id="PF07555">
    <property type="entry name" value="NAGidase"/>
    <property type="match status" value="1"/>
</dbReference>
<dbReference type="InterPro" id="IPR017853">
    <property type="entry name" value="GH"/>
</dbReference>
<dbReference type="Pfam" id="PF02838">
    <property type="entry name" value="Glyco_hydro_20b"/>
    <property type="match status" value="1"/>
</dbReference>
<evidence type="ECO:0000259" key="6">
    <source>
        <dbReference type="PROSITE" id="PS50022"/>
    </source>
</evidence>
<name>A0ABQ2B4D8_9MICO</name>
<dbReference type="InterPro" id="IPR008979">
    <property type="entry name" value="Galactose-bd-like_sf"/>
</dbReference>
<evidence type="ECO:0000256" key="5">
    <source>
        <dbReference type="SAM" id="SignalP"/>
    </source>
</evidence>
<keyword evidence="1 3" id="KW-0378">Hydrolase</keyword>
<comment type="caution">
    <text evidence="8">The sequence shown here is derived from an EMBL/GenBank/DDBJ whole genome shotgun (WGS) entry which is preliminary data.</text>
</comment>
<evidence type="ECO:0008006" key="10">
    <source>
        <dbReference type="Google" id="ProtNLM"/>
    </source>
</evidence>
<dbReference type="InterPro" id="IPR015882">
    <property type="entry name" value="HEX_bac_N"/>
</dbReference>
<accession>A0ABQ2B4D8</accession>
<feature type="compositionally biased region" description="Low complexity" evidence="4">
    <location>
        <begin position="13"/>
        <end position="22"/>
    </location>
</feature>
<dbReference type="InterPro" id="IPR051822">
    <property type="entry name" value="Glycosyl_Hydrolase_84"/>
</dbReference>
<evidence type="ECO:0000313" key="9">
    <source>
        <dbReference type="Proteomes" id="UP000632535"/>
    </source>
</evidence>
<dbReference type="Proteomes" id="UP000632535">
    <property type="component" value="Unassembled WGS sequence"/>
</dbReference>
<dbReference type="RefSeq" id="WP_188522367.1">
    <property type="nucleotide sequence ID" value="NZ_BMDG01000002.1"/>
</dbReference>
<evidence type="ECO:0000256" key="3">
    <source>
        <dbReference type="PROSITE-ProRule" id="PRU01353"/>
    </source>
</evidence>
<dbReference type="PROSITE" id="PS50022">
    <property type="entry name" value="FA58C_3"/>
    <property type="match status" value="1"/>
</dbReference>
<evidence type="ECO:0000256" key="1">
    <source>
        <dbReference type="ARBA" id="ARBA00022801"/>
    </source>
</evidence>
<comment type="similarity">
    <text evidence="3">Belongs to the glycosyl hydrolase 84 family.</text>
</comment>
<sequence length="820" mass="88865">MTTPDARPHARRTAAPGRSRARGAAGAVAATTAVLVAAAGLVAASGAQAADAEQAAPPPAVFPTPQQMSTHPDGVDLSGRVTLVVGPGTDGSAVAATREVLASAGAKVQVSVVEGGDAAAQDGVGGKRVYLGTATDNPALAGVRDRLGVEPATELPADGYVLATGRDRGPVLVLEGRDDTGAFYAAQTLRQVVGDDGEVPGLEVHDWPLMEIRGAIEGFYGIPWSHEARLDQLEFYGEHKMNAYVYTPKDDRKLRFEWRDLYEGEELDRLRELVETANRNHVKFTFALSPGNDVCYSSQEDFDATVAKFDQLRELGVTSFYVALDDIPLELHCDADKERFTAPNWGYLADAQTHYLNRIQREYVEPNGLEPLQTVPTNYAGSAEDPYKGRFGDGLDDDVRVQWTGEGVFSDTVTSESVQRASQTYRTDHLFVWDNFPVNDGRRDRLFLNPLTGRDTDLHEHLAGFTSNPMIQPYASMPALADYGDYTWNPPAYDPQASHAHALDDLAGPDAGVRAALEVFTDLNQLWPYRSATVQAPAFTADAEAFWAAYESGDDAGRAALTERLTAIEALPETLAPMAEPGFYADARPWVDAASHWASAMLAETRMLAALEDGDVEEASAQGATAREHLELAGRPTVDDQGSDGVYREDQIVPSVGDERFTEFSARAFRVFCEAVADDPSCPVPTLPGTASSTMPQYQGYGPANMLDGDDSTLFWSSRAPEVGDEVRVDLDAEAAVRYVAVHMADNDTRAGDMIYHGRVEASADGETWTSLGEFHDTPVVELTLDEPVQARHVRLVVTDPNPGSRWVKVRELVVSDRAR</sequence>
<evidence type="ECO:0000313" key="8">
    <source>
        <dbReference type="EMBL" id="GGI05835.1"/>
    </source>
</evidence>
<dbReference type="InterPro" id="IPR011496">
    <property type="entry name" value="O-GlcNAcase_cat"/>
</dbReference>
<dbReference type="PANTHER" id="PTHR13170">
    <property type="entry name" value="O-GLCNACASE"/>
    <property type="match status" value="1"/>
</dbReference>
<feature type="region of interest" description="Disordered" evidence="4">
    <location>
        <begin position="1"/>
        <end position="22"/>
    </location>
</feature>
<dbReference type="Pfam" id="PF00754">
    <property type="entry name" value="F5_F8_type_C"/>
    <property type="match status" value="1"/>
</dbReference>
<organism evidence="8 9">
    <name type="scientific">Isoptericola cucumis</name>
    <dbReference type="NCBI Taxonomy" id="1776856"/>
    <lineage>
        <taxon>Bacteria</taxon>
        <taxon>Bacillati</taxon>
        <taxon>Actinomycetota</taxon>
        <taxon>Actinomycetes</taxon>
        <taxon>Micrococcales</taxon>
        <taxon>Promicromonosporaceae</taxon>
        <taxon>Isoptericola</taxon>
    </lineage>
</organism>
<feature type="domain" description="GH84" evidence="7">
    <location>
        <begin position="211"/>
        <end position="491"/>
    </location>
</feature>
<feature type="domain" description="F5/8 type C" evidence="6">
    <location>
        <begin position="673"/>
        <end position="815"/>
    </location>
</feature>
<evidence type="ECO:0000259" key="7">
    <source>
        <dbReference type="PROSITE" id="PS52009"/>
    </source>
</evidence>
<dbReference type="InterPro" id="IPR029018">
    <property type="entry name" value="Hex-like_dom2"/>
</dbReference>
<keyword evidence="2 3" id="KW-0326">Glycosidase</keyword>
<proteinExistence type="inferred from homology"/>
<dbReference type="Gene3D" id="3.20.20.80">
    <property type="entry name" value="Glycosidases"/>
    <property type="match status" value="1"/>
</dbReference>
<feature type="active site" description="Proton donor" evidence="3">
    <location>
        <position position="326"/>
    </location>
</feature>
<dbReference type="Gene3D" id="1.20.58.460">
    <property type="entry name" value="Hyaluronidase post-catalytic domain-like"/>
    <property type="match status" value="1"/>
</dbReference>
<dbReference type="SUPFAM" id="SSF49785">
    <property type="entry name" value="Galactose-binding domain-like"/>
    <property type="match status" value="1"/>
</dbReference>
<keyword evidence="5" id="KW-0732">Signal</keyword>
<evidence type="ECO:0000256" key="4">
    <source>
        <dbReference type="SAM" id="MobiDB-lite"/>
    </source>
</evidence>
<dbReference type="Gene3D" id="2.60.120.260">
    <property type="entry name" value="Galactose-binding domain-like"/>
    <property type="match status" value="1"/>
</dbReference>
<dbReference type="PROSITE" id="PS52009">
    <property type="entry name" value="GH84"/>
    <property type="match status" value="1"/>
</dbReference>
<dbReference type="EMBL" id="BMDG01000002">
    <property type="protein sequence ID" value="GGI05835.1"/>
    <property type="molecule type" value="Genomic_DNA"/>
</dbReference>
<keyword evidence="9" id="KW-1185">Reference proteome</keyword>
<dbReference type="PANTHER" id="PTHR13170:SF16">
    <property type="entry name" value="PROTEIN O-GLCNACASE"/>
    <property type="match status" value="1"/>
</dbReference>
<feature type="region of interest" description="Disordered" evidence="4">
    <location>
        <begin position="54"/>
        <end position="77"/>
    </location>
</feature>
<reference evidence="9" key="1">
    <citation type="journal article" date="2019" name="Int. J. Syst. Evol. Microbiol.">
        <title>The Global Catalogue of Microorganisms (GCM) 10K type strain sequencing project: providing services to taxonomists for standard genome sequencing and annotation.</title>
        <authorList>
            <consortium name="The Broad Institute Genomics Platform"/>
            <consortium name="The Broad Institute Genome Sequencing Center for Infectious Disease"/>
            <person name="Wu L."/>
            <person name="Ma J."/>
        </authorList>
    </citation>
    <scope>NUCLEOTIDE SEQUENCE [LARGE SCALE GENOMIC DNA]</scope>
    <source>
        <strain evidence="9">CCM 8653</strain>
    </source>
</reference>
<dbReference type="InterPro" id="IPR000421">
    <property type="entry name" value="FA58C"/>
</dbReference>
<evidence type="ECO:0000256" key="2">
    <source>
        <dbReference type="ARBA" id="ARBA00023295"/>
    </source>
</evidence>
<dbReference type="Gene3D" id="3.30.379.10">
    <property type="entry name" value="Chitobiase/beta-hexosaminidase domain 2-like"/>
    <property type="match status" value="1"/>
</dbReference>
<gene>
    <name evidence="8" type="ORF">GCM10007368_08150</name>
</gene>
<dbReference type="SUPFAM" id="SSF51445">
    <property type="entry name" value="(Trans)glycosidases"/>
    <property type="match status" value="1"/>
</dbReference>
<feature type="chain" id="PRO_5047051599" description="Hyaluronoglucosaminidase" evidence="5">
    <location>
        <begin position="50"/>
        <end position="820"/>
    </location>
</feature>